<evidence type="ECO:0000313" key="2">
    <source>
        <dbReference type="EMBL" id="KAF2460399.1"/>
    </source>
</evidence>
<dbReference type="EMBL" id="MU001673">
    <property type="protein sequence ID" value="KAF2460399.1"/>
    <property type="molecule type" value="Genomic_DNA"/>
</dbReference>
<dbReference type="Proteomes" id="UP000799766">
    <property type="component" value="Unassembled WGS sequence"/>
</dbReference>
<sequence>MSTRWAGGGMGDGVQLLRLGAGRTPFPHQRRLCGCDRRWLQHSSEKAARKCPSGMQHRKLTANALTPRRGIRSNESAPLASVASRVEMPSRDYKTASRARPNQTVSLLALQLFAFLSPGLVPEDPAYTPARSFSCYGVEREPSTTTYIGVAGSRNPKSTIRSNPPCSSRASTLPTIRV</sequence>
<keyword evidence="3" id="KW-1185">Reference proteome</keyword>
<protein>
    <submittedName>
        <fullName evidence="2">Uncharacterized protein</fullName>
    </submittedName>
</protein>
<accession>A0A6A6P946</accession>
<gene>
    <name evidence="2" type="ORF">BDY21DRAFT_163971</name>
</gene>
<reference evidence="2" key="1">
    <citation type="journal article" date="2020" name="Stud. Mycol.">
        <title>101 Dothideomycetes genomes: a test case for predicting lifestyles and emergence of pathogens.</title>
        <authorList>
            <person name="Haridas S."/>
            <person name="Albert R."/>
            <person name="Binder M."/>
            <person name="Bloem J."/>
            <person name="Labutti K."/>
            <person name="Salamov A."/>
            <person name="Andreopoulos B."/>
            <person name="Baker S."/>
            <person name="Barry K."/>
            <person name="Bills G."/>
            <person name="Bluhm B."/>
            <person name="Cannon C."/>
            <person name="Castanera R."/>
            <person name="Culley D."/>
            <person name="Daum C."/>
            <person name="Ezra D."/>
            <person name="Gonzalez J."/>
            <person name="Henrissat B."/>
            <person name="Kuo A."/>
            <person name="Liang C."/>
            <person name="Lipzen A."/>
            <person name="Lutzoni F."/>
            <person name="Magnuson J."/>
            <person name="Mondo S."/>
            <person name="Nolan M."/>
            <person name="Ohm R."/>
            <person name="Pangilinan J."/>
            <person name="Park H.-J."/>
            <person name="Ramirez L."/>
            <person name="Alfaro M."/>
            <person name="Sun H."/>
            <person name="Tritt A."/>
            <person name="Yoshinaga Y."/>
            <person name="Zwiers L.-H."/>
            <person name="Turgeon B."/>
            <person name="Goodwin S."/>
            <person name="Spatafora J."/>
            <person name="Crous P."/>
            <person name="Grigoriev I."/>
        </authorList>
    </citation>
    <scope>NUCLEOTIDE SEQUENCE</scope>
    <source>
        <strain evidence="2">ATCC 16933</strain>
    </source>
</reference>
<organism evidence="2 3">
    <name type="scientific">Lineolata rhizophorae</name>
    <dbReference type="NCBI Taxonomy" id="578093"/>
    <lineage>
        <taxon>Eukaryota</taxon>
        <taxon>Fungi</taxon>
        <taxon>Dikarya</taxon>
        <taxon>Ascomycota</taxon>
        <taxon>Pezizomycotina</taxon>
        <taxon>Dothideomycetes</taxon>
        <taxon>Dothideomycetes incertae sedis</taxon>
        <taxon>Lineolatales</taxon>
        <taxon>Lineolataceae</taxon>
        <taxon>Lineolata</taxon>
    </lineage>
</organism>
<proteinExistence type="predicted"/>
<feature type="region of interest" description="Disordered" evidence="1">
    <location>
        <begin position="152"/>
        <end position="178"/>
    </location>
</feature>
<evidence type="ECO:0000313" key="3">
    <source>
        <dbReference type="Proteomes" id="UP000799766"/>
    </source>
</evidence>
<name>A0A6A6P946_9PEZI</name>
<evidence type="ECO:0000256" key="1">
    <source>
        <dbReference type="SAM" id="MobiDB-lite"/>
    </source>
</evidence>
<feature type="compositionally biased region" description="Polar residues" evidence="1">
    <location>
        <begin position="155"/>
        <end position="178"/>
    </location>
</feature>
<dbReference type="AlphaFoldDB" id="A0A6A6P946"/>